<dbReference type="EMBL" id="JAEFBK010000003">
    <property type="protein sequence ID" value="KAG7623682.1"/>
    <property type="molecule type" value="Genomic_DNA"/>
</dbReference>
<dbReference type="AlphaFoldDB" id="A0A8T2EKK8"/>
<dbReference type="Proteomes" id="UP000694240">
    <property type="component" value="Chromosome 3"/>
</dbReference>
<evidence type="ECO:0000313" key="1">
    <source>
        <dbReference type="EMBL" id="KAG7623682.1"/>
    </source>
</evidence>
<reference evidence="1 2" key="1">
    <citation type="submission" date="2020-12" db="EMBL/GenBank/DDBJ databases">
        <title>Concerted genomic and epigenomic changes stabilize Arabidopsis allopolyploids.</title>
        <authorList>
            <person name="Chen Z."/>
        </authorList>
    </citation>
    <scope>NUCLEOTIDE SEQUENCE [LARGE SCALE GENOMIC DNA]</scope>
    <source>
        <strain evidence="1">Allo738</strain>
        <tissue evidence="1">Leaf</tissue>
    </source>
</reference>
<accession>A0A8T2EKK8</accession>
<keyword evidence="2" id="KW-1185">Reference proteome</keyword>
<comment type="caution">
    <text evidence="1">The sequence shown here is derived from an EMBL/GenBank/DDBJ whole genome shotgun (WGS) entry which is preliminary data.</text>
</comment>
<organism evidence="1 2">
    <name type="scientific">Arabidopsis thaliana x Arabidopsis arenosa</name>
    <dbReference type="NCBI Taxonomy" id="1240361"/>
    <lineage>
        <taxon>Eukaryota</taxon>
        <taxon>Viridiplantae</taxon>
        <taxon>Streptophyta</taxon>
        <taxon>Embryophyta</taxon>
        <taxon>Tracheophyta</taxon>
        <taxon>Spermatophyta</taxon>
        <taxon>Magnoliopsida</taxon>
        <taxon>eudicotyledons</taxon>
        <taxon>Gunneridae</taxon>
        <taxon>Pentapetalae</taxon>
        <taxon>rosids</taxon>
        <taxon>malvids</taxon>
        <taxon>Brassicales</taxon>
        <taxon>Brassicaceae</taxon>
        <taxon>Camelineae</taxon>
        <taxon>Arabidopsis</taxon>
    </lineage>
</organism>
<evidence type="ECO:0000313" key="2">
    <source>
        <dbReference type="Proteomes" id="UP000694240"/>
    </source>
</evidence>
<feature type="non-terminal residue" evidence="1">
    <location>
        <position position="56"/>
    </location>
</feature>
<protein>
    <submittedName>
        <fullName evidence="1">Uncharacterized protein</fullName>
    </submittedName>
</protein>
<name>A0A8T2EKK8_9BRAS</name>
<feature type="non-terminal residue" evidence="1">
    <location>
        <position position="1"/>
    </location>
</feature>
<sequence>GRVSLCCDEYMQGDREVSKTRGPSSCNNITQKHNMLMTRSQLSGSNSHDDTSHFTI</sequence>
<proteinExistence type="predicted"/>
<gene>
    <name evidence="1" type="ORF">ISN45_At03g001250</name>
</gene>